<gene>
    <name evidence="2" type="ORF">HNR67_008076</name>
</gene>
<comment type="caution">
    <text evidence="2">The sequence shown here is derived from an EMBL/GenBank/DDBJ whole genome shotgun (WGS) entry which is preliminary data.</text>
</comment>
<keyword evidence="1" id="KW-0732">Signal</keyword>
<keyword evidence="3" id="KW-1185">Reference proteome</keyword>
<sequence>MRSFTRRTVAVVAATAMSAGLFLIAAPAMAATPSAPATSTAVAGDHDDYDYEGAEVVAVLKAGIKVRLKTGAIVSLKVGSGCTILKGGVRVSLGSIKIGAKVNIGLAVNINILGIKIKIRGLAGLISIG</sequence>
<feature type="chain" id="PRO_5031238527" evidence="1">
    <location>
        <begin position="31"/>
        <end position="129"/>
    </location>
</feature>
<dbReference type="EMBL" id="JACHMH010000001">
    <property type="protein sequence ID" value="MBB4681958.1"/>
    <property type="molecule type" value="Genomic_DNA"/>
</dbReference>
<protein>
    <submittedName>
        <fullName evidence="2">Uncharacterized protein</fullName>
    </submittedName>
</protein>
<accession>A0A7W7CIQ2</accession>
<organism evidence="2 3">
    <name type="scientific">Crossiella cryophila</name>
    <dbReference type="NCBI Taxonomy" id="43355"/>
    <lineage>
        <taxon>Bacteria</taxon>
        <taxon>Bacillati</taxon>
        <taxon>Actinomycetota</taxon>
        <taxon>Actinomycetes</taxon>
        <taxon>Pseudonocardiales</taxon>
        <taxon>Pseudonocardiaceae</taxon>
        <taxon>Crossiella</taxon>
    </lineage>
</organism>
<proteinExistence type="predicted"/>
<dbReference type="AlphaFoldDB" id="A0A7W7CIQ2"/>
<dbReference type="Proteomes" id="UP000533598">
    <property type="component" value="Unassembled WGS sequence"/>
</dbReference>
<evidence type="ECO:0000313" key="2">
    <source>
        <dbReference type="EMBL" id="MBB4681958.1"/>
    </source>
</evidence>
<name>A0A7W7CIQ2_9PSEU</name>
<feature type="signal peptide" evidence="1">
    <location>
        <begin position="1"/>
        <end position="30"/>
    </location>
</feature>
<evidence type="ECO:0000313" key="3">
    <source>
        <dbReference type="Proteomes" id="UP000533598"/>
    </source>
</evidence>
<dbReference type="RefSeq" id="WP_185008904.1">
    <property type="nucleotide sequence ID" value="NZ_BAAAUI010000034.1"/>
</dbReference>
<reference evidence="2 3" key="1">
    <citation type="submission" date="2020-08" db="EMBL/GenBank/DDBJ databases">
        <title>Sequencing the genomes of 1000 actinobacteria strains.</title>
        <authorList>
            <person name="Klenk H.-P."/>
        </authorList>
    </citation>
    <scope>NUCLEOTIDE SEQUENCE [LARGE SCALE GENOMIC DNA]</scope>
    <source>
        <strain evidence="2 3">DSM 44230</strain>
    </source>
</reference>
<evidence type="ECO:0000256" key="1">
    <source>
        <dbReference type="SAM" id="SignalP"/>
    </source>
</evidence>